<gene>
    <name evidence="1" type="ORF">HGI39_27280</name>
</gene>
<organism evidence="1 2">
    <name type="scientific">Clostridium beijerinckii</name>
    <name type="common">Clostridium MP</name>
    <dbReference type="NCBI Taxonomy" id="1520"/>
    <lineage>
        <taxon>Bacteria</taxon>
        <taxon>Bacillati</taxon>
        <taxon>Bacillota</taxon>
        <taxon>Clostridia</taxon>
        <taxon>Eubacteriales</taxon>
        <taxon>Clostridiaceae</taxon>
        <taxon>Clostridium</taxon>
    </lineage>
</organism>
<reference evidence="1" key="2">
    <citation type="journal article" date="2022" name="Nat. Biotechnol.">
        <title>Carbon-negative production of acetone and isopropanol by gas fermentation at industrial pilot scale.</title>
        <authorList>
            <person name="Liew F.E."/>
            <person name="Nogle R."/>
            <person name="Abdalla T."/>
            <person name="Rasor B.J."/>
            <person name="Canter C."/>
            <person name="Jensen R.O."/>
            <person name="Wang L."/>
            <person name="Strutz J."/>
            <person name="Chirania P."/>
            <person name="De Tissera S."/>
            <person name="Mueller A.P."/>
            <person name="Ruan Z."/>
            <person name="Gao A."/>
            <person name="Tran L."/>
            <person name="Engle N.L."/>
            <person name="Bromley J.C."/>
            <person name="Daniell J."/>
            <person name="Conrado R."/>
            <person name="Tschaplinski T.J."/>
            <person name="Giannone R.J."/>
            <person name="Hettich R.L."/>
            <person name="Karim A.S."/>
            <person name="Simpson S.D."/>
            <person name="Brown S.D."/>
            <person name="Leang C."/>
            <person name="Jewett M.C."/>
            <person name="Kopke M."/>
        </authorList>
    </citation>
    <scope>NUCLEOTIDE SEQUENCE</scope>
    <source>
        <strain evidence="1">DJ015</strain>
    </source>
</reference>
<dbReference type="GO" id="GO:0005975">
    <property type="term" value="P:carbohydrate metabolic process"/>
    <property type="evidence" value="ECO:0007669"/>
    <property type="project" value="InterPro"/>
</dbReference>
<dbReference type="AlphaFoldDB" id="A0AAW3WIZ0"/>
<proteinExistence type="predicted"/>
<comment type="caution">
    <text evidence="1">The sequence shown here is derived from an EMBL/GenBank/DDBJ whole genome shotgun (WGS) entry which is preliminary data.</text>
</comment>
<dbReference type="Proteomes" id="UP001194098">
    <property type="component" value="Unassembled WGS sequence"/>
</dbReference>
<evidence type="ECO:0000313" key="2">
    <source>
        <dbReference type="Proteomes" id="UP001194098"/>
    </source>
</evidence>
<dbReference type="InterPro" id="IPR017853">
    <property type="entry name" value="GH"/>
</dbReference>
<dbReference type="InterPro" id="IPR001360">
    <property type="entry name" value="Glyco_hydro_1"/>
</dbReference>
<dbReference type="Pfam" id="PF00232">
    <property type="entry name" value="Glyco_hydro_1"/>
    <property type="match status" value="1"/>
</dbReference>
<sequence length="36" mass="3883">MNKEFPKDFLWGGALSACQAEGADNEDGKTLTIPEV</sequence>
<protein>
    <submittedName>
        <fullName evidence="1">Family 1 glycosylhydrolase</fullName>
    </submittedName>
</protein>
<dbReference type="GO" id="GO:0004553">
    <property type="term" value="F:hydrolase activity, hydrolyzing O-glycosyl compounds"/>
    <property type="evidence" value="ECO:0007669"/>
    <property type="project" value="InterPro"/>
</dbReference>
<dbReference type="EMBL" id="JABAGV010000356">
    <property type="protein sequence ID" value="MBC2478308.1"/>
    <property type="molecule type" value="Genomic_DNA"/>
</dbReference>
<accession>A0AAW3WIZ0</accession>
<evidence type="ECO:0000313" key="1">
    <source>
        <dbReference type="EMBL" id="MBC2478308.1"/>
    </source>
</evidence>
<dbReference type="SUPFAM" id="SSF51445">
    <property type="entry name" value="(Trans)glycosidases"/>
    <property type="match status" value="1"/>
</dbReference>
<feature type="non-terminal residue" evidence="1">
    <location>
        <position position="36"/>
    </location>
</feature>
<dbReference type="RefSeq" id="WP_185687270.1">
    <property type="nucleotide sequence ID" value="NZ_JABAGV010000356.1"/>
</dbReference>
<reference evidence="1" key="1">
    <citation type="submission" date="2020-04" db="EMBL/GenBank/DDBJ databases">
        <authorList>
            <person name="Brown S."/>
        </authorList>
    </citation>
    <scope>NUCLEOTIDE SEQUENCE</scope>
    <source>
        <strain evidence="1">DJ015</strain>
    </source>
</reference>
<name>A0AAW3WIZ0_CLOBE</name>
<dbReference type="Gene3D" id="3.20.20.80">
    <property type="entry name" value="Glycosidases"/>
    <property type="match status" value="1"/>
</dbReference>